<organism evidence="5 6">
    <name type="scientific">Micromonospora cremea</name>
    <dbReference type="NCBI Taxonomy" id="709881"/>
    <lineage>
        <taxon>Bacteria</taxon>
        <taxon>Bacillati</taxon>
        <taxon>Actinomycetota</taxon>
        <taxon>Actinomycetes</taxon>
        <taxon>Micromonosporales</taxon>
        <taxon>Micromonosporaceae</taxon>
        <taxon>Micromonospora</taxon>
    </lineage>
</organism>
<dbReference type="AlphaFoldDB" id="A0A1N6BCN1"/>
<dbReference type="Pfam" id="PF13579">
    <property type="entry name" value="Glyco_trans_4_4"/>
    <property type="match status" value="1"/>
</dbReference>
<dbReference type="PANTHER" id="PTHR12526">
    <property type="entry name" value="GLYCOSYLTRANSFERASE"/>
    <property type="match status" value="1"/>
</dbReference>
<dbReference type="Gene3D" id="3.40.50.2000">
    <property type="entry name" value="Glycogen Phosphorylase B"/>
    <property type="match status" value="2"/>
</dbReference>
<feature type="compositionally biased region" description="Low complexity" evidence="3">
    <location>
        <begin position="407"/>
        <end position="420"/>
    </location>
</feature>
<dbReference type="InterPro" id="IPR028098">
    <property type="entry name" value="Glyco_trans_4-like_N"/>
</dbReference>
<keyword evidence="2 5" id="KW-0808">Transferase</keyword>
<evidence type="ECO:0000256" key="3">
    <source>
        <dbReference type="SAM" id="MobiDB-lite"/>
    </source>
</evidence>
<feature type="compositionally biased region" description="Basic and acidic residues" evidence="3">
    <location>
        <begin position="427"/>
        <end position="443"/>
    </location>
</feature>
<feature type="domain" description="Glycosyltransferase subfamily 4-like N-terminal" evidence="4">
    <location>
        <begin position="29"/>
        <end position="192"/>
    </location>
</feature>
<dbReference type="CDD" id="cd03794">
    <property type="entry name" value="GT4_WbuB-like"/>
    <property type="match status" value="1"/>
</dbReference>
<evidence type="ECO:0000313" key="5">
    <source>
        <dbReference type="EMBL" id="SIN43956.1"/>
    </source>
</evidence>
<protein>
    <submittedName>
        <fullName evidence="5">Glycosyltransferase involved in cell wall bisynthesis</fullName>
    </submittedName>
</protein>
<proteinExistence type="predicted"/>
<evidence type="ECO:0000313" key="6">
    <source>
        <dbReference type="Proteomes" id="UP000185124"/>
    </source>
</evidence>
<dbReference type="EMBL" id="FSQT01000002">
    <property type="protein sequence ID" value="SIN43956.1"/>
    <property type="molecule type" value="Genomic_DNA"/>
</dbReference>
<dbReference type="STRING" id="709881.SAMN04489832_7145"/>
<accession>A0A1N6BCN1</accession>
<feature type="region of interest" description="Disordered" evidence="3">
    <location>
        <begin position="407"/>
        <end position="443"/>
    </location>
</feature>
<evidence type="ECO:0000256" key="2">
    <source>
        <dbReference type="ARBA" id="ARBA00022679"/>
    </source>
</evidence>
<sequence length="443" mass="48473">MINSRPHITILVANLPAERDRRVIRECLSLEANGFDVTVIAPRGDKSLRTLPGSRNTRLRPYPTFVYGHGVLSYGVEFAWSFLWIAVRLLAEVLGGRAHAVQVCNPPDVYWPLALLLRALGRPWVFDHHDLCPEVYASRVGTPNKWAFRVLRAFEWLTLHTATEVVATNESFRDNAVRRGVSPARVTVVRNGPTRGEVAEPGETTDPADGRQADQKVVYLGVFGPQDNVEGAVLTAEQLIRRRGRTGWRMVLAGDGESMPALTRLATDRGLTDVVEFTGWLDGVAVDELLRTATVAIQPDLPTRMNELSTMAKTVEYLGRGVPVVAVDLLETRRSVGEAGAYVPSGAPEEFAEAIDELLDDPARRAQMRAVGLARFRETLAWEHQADAYVAVWRRLLAKRLPDGVATPVSPAGAVAGPATRAGDAAPAEHHPSAATEDRVTAR</sequence>
<keyword evidence="1" id="KW-0328">Glycosyltransferase</keyword>
<keyword evidence="6" id="KW-1185">Reference proteome</keyword>
<name>A0A1N6BCN1_9ACTN</name>
<dbReference type="PANTHER" id="PTHR12526:SF624">
    <property type="entry name" value="BLR6297 PROTEIN"/>
    <property type="match status" value="1"/>
</dbReference>
<dbReference type="Proteomes" id="UP000185124">
    <property type="component" value="Unassembled WGS sequence"/>
</dbReference>
<evidence type="ECO:0000259" key="4">
    <source>
        <dbReference type="Pfam" id="PF13579"/>
    </source>
</evidence>
<reference evidence="6" key="1">
    <citation type="submission" date="2016-12" db="EMBL/GenBank/DDBJ databases">
        <authorList>
            <person name="Varghese N."/>
            <person name="Submissions S."/>
        </authorList>
    </citation>
    <scope>NUCLEOTIDE SEQUENCE [LARGE SCALE GENOMIC DNA]</scope>
    <source>
        <strain evidence="6">DSM 45599</strain>
    </source>
</reference>
<dbReference type="GO" id="GO:0016757">
    <property type="term" value="F:glycosyltransferase activity"/>
    <property type="evidence" value="ECO:0007669"/>
    <property type="project" value="UniProtKB-KW"/>
</dbReference>
<evidence type="ECO:0000256" key="1">
    <source>
        <dbReference type="ARBA" id="ARBA00022676"/>
    </source>
</evidence>
<gene>
    <name evidence="5" type="ORF">SAMN04489832_7145</name>
</gene>
<dbReference type="Pfam" id="PF13692">
    <property type="entry name" value="Glyco_trans_1_4"/>
    <property type="match status" value="1"/>
</dbReference>
<dbReference type="RefSeq" id="WP_244298824.1">
    <property type="nucleotide sequence ID" value="NZ_FSQT01000002.1"/>
</dbReference>
<dbReference type="SUPFAM" id="SSF53756">
    <property type="entry name" value="UDP-Glycosyltransferase/glycogen phosphorylase"/>
    <property type="match status" value="1"/>
</dbReference>